<keyword evidence="2" id="KW-1185">Reference proteome</keyword>
<name>A0A5S3PMC4_9RHOB</name>
<organism evidence="1 2">
    <name type="scientific">Sulfitobacter sabulilitoris</name>
    <dbReference type="NCBI Taxonomy" id="2562655"/>
    <lineage>
        <taxon>Bacteria</taxon>
        <taxon>Pseudomonadati</taxon>
        <taxon>Pseudomonadota</taxon>
        <taxon>Alphaproteobacteria</taxon>
        <taxon>Rhodobacterales</taxon>
        <taxon>Roseobacteraceae</taxon>
        <taxon>Sulfitobacter</taxon>
    </lineage>
</organism>
<dbReference type="Proteomes" id="UP000309550">
    <property type="component" value="Unassembled WGS sequence"/>
</dbReference>
<gene>
    <name evidence="1" type="ORF">FDT80_08240</name>
</gene>
<dbReference type="RefSeq" id="WP_138661694.1">
    <property type="nucleotide sequence ID" value="NZ_VANS01000001.1"/>
</dbReference>
<dbReference type="AlphaFoldDB" id="A0A5S3PMC4"/>
<protein>
    <submittedName>
        <fullName evidence="1">Uncharacterized protein</fullName>
    </submittedName>
</protein>
<reference evidence="1 2" key="1">
    <citation type="submission" date="2019-05" db="EMBL/GenBank/DDBJ databases">
        <title>Sulfitobacter sabulilitoris sp. nov., isolated from a marine sand.</title>
        <authorList>
            <person name="Yoon J.-H."/>
        </authorList>
    </citation>
    <scope>NUCLEOTIDE SEQUENCE [LARGE SCALE GENOMIC DNA]</scope>
    <source>
        <strain evidence="1 2">HSMS-29</strain>
    </source>
</reference>
<proteinExistence type="predicted"/>
<sequence>MTGRACGQRWILCKTIFNGGRSIKLVAEELGGRDYISFNLYNLDSGPALFPCEMSTGKVVAFLTGFQLDPDP</sequence>
<dbReference type="EMBL" id="VANS01000001">
    <property type="protein sequence ID" value="TMM55527.1"/>
    <property type="molecule type" value="Genomic_DNA"/>
</dbReference>
<comment type="caution">
    <text evidence="1">The sequence shown here is derived from an EMBL/GenBank/DDBJ whole genome shotgun (WGS) entry which is preliminary data.</text>
</comment>
<accession>A0A5S3PMC4</accession>
<evidence type="ECO:0000313" key="1">
    <source>
        <dbReference type="EMBL" id="TMM55527.1"/>
    </source>
</evidence>
<dbReference type="OrthoDB" id="1189996at2"/>
<evidence type="ECO:0000313" key="2">
    <source>
        <dbReference type="Proteomes" id="UP000309550"/>
    </source>
</evidence>